<comment type="caution">
    <text evidence="4">The sequence shown here is derived from an EMBL/GenBank/DDBJ whole genome shotgun (WGS) entry which is preliminary data.</text>
</comment>
<sequence>MTLVELSLSANWIQAPSFAALRGLQHLTVLDLSANRLNTTLGFPTLPLLKELSLAYNSLEVLDGLVDPVKFPQLEILDLRDNSIATITALSPLFYLQNLRSLRLQHYSKSQSNPVCSTRGYPLSLLDNMSGLDMLDDEDVIVLREMAALAMPRYNSIAKTILKSKALAQNSPTKEAEAGVISQIDAKITQAKQNLRDMHVKTLKSRAPISLFVETKQTRGYEILKSDLDSDHDDSMIEIGCQTILDMTNQTTQTDLKDSEDLKLELIAVKDRAIAAETRLVEMTTMNTNLKSEITQLEEQIRHLSLVNDESTRQHKELIETLKKSYDHATDASQSEVDRLKMQLANQHQIIRELESHLEKGRQEQSKLQNQCYSLESTLFEMKTNLENMTKQHNTLIVEKTREYSTTLQQLRLELQETKASLDDMYNKYLAKDKEVLQLRNELLTKSSEFENVIFRQKENEQRREKEWKQHQELLRRQTAMTVHEMELEFRQKQQESILRIKQLQQALRKALHESKAREIKCTSLSSKLEEAMTSRSTIQSHLNLMDKRVKKMQETFESQVNELSDTIDQLEKQLEEEQLHRDRLENELKQASEELVHANESIQAMGTQVREVNSIVQVKNVMLDDQARLLMDLRKEKETLTALYDEVRRRMQESDRALDESLAAQEELLDYHKEIESRAQKVEQDLHRLEKMDQLEQELETKASALEYLEAELYRMRKTIAKQESKSDEKLSLQENQHAEQIATYEKSIESLRHQVAEMQLKLQSSETQIHTAKRQLHAMNKRIQEYQTQIHSSENEMKLLLQQVILPYNDKVDIFGLD</sequence>
<reference evidence="4 5" key="1">
    <citation type="journal article" date="2014" name="Genome Biol. Evol.">
        <title>The secreted proteins of Achlya hypogyna and Thraustotheca clavata identify the ancestral oomycete secretome and reveal gene acquisitions by horizontal gene transfer.</title>
        <authorList>
            <person name="Misner I."/>
            <person name="Blouin N."/>
            <person name="Leonard G."/>
            <person name="Richards T.A."/>
            <person name="Lane C.E."/>
        </authorList>
    </citation>
    <scope>NUCLEOTIDE SEQUENCE [LARGE SCALE GENOMIC DNA]</scope>
    <source>
        <strain evidence="4 5">ATCC 34112</strain>
    </source>
</reference>
<keyword evidence="2" id="KW-0677">Repeat</keyword>
<dbReference type="InterPro" id="IPR001611">
    <property type="entry name" value="Leu-rich_rpt"/>
</dbReference>
<dbReference type="STRING" id="74557.A0A1W0A437"/>
<evidence type="ECO:0000256" key="2">
    <source>
        <dbReference type="ARBA" id="ARBA00022737"/>
    </source>
</evidence>
<keyword evidence="5" id="KW-1185">Reference proteome</keyword>
<feature type="coiled-coil region" evidence="3">
    <location>
        <begin position="554"/>
        <end position="805"/>
    </location>
</feature>
<dbReference type="Gene3D" id="3.80.10.10">
    <property type="entry name" value="Ribonuclease Inhibitor"/>
    <property type="match status" value="1"/>
</dbReference>
<evidence type="ECO:0000256" key="1">
    <source>
        <dbReference type="ARBA" id="ARBA00022614"/>
    </source>
</evidence>
<evidence type="ECO:0000313" key="5">
    <source>
        <dbReference type="Proteomes" id="UP000243217"/>
    </source>
</evidence>
<accession>A0A1W0A437</accession>
<name>A0A1W0A437_9STRA</name>
<protein>
    <submittedName>
        <fullName evidence="4">Uncharacterized protein</fullName>
    </submittedName>
</protein>
<dbReference type="EMBL" id="JNBS01000518">
    <property type="protein sequence ID" value="OQS04998.1"/>
    <property type="molecule type" value="Genomic_DNA"/>
</dbReference>
<dbReference type="AlphaFoldDB" id="A0A1W0A437"/>
<evidence type="ECO:0000256" key="3">
    <source>
        <dbReference type="SAM" id="Coils"/>
    </source>
</evidence>
<evidence type="ECO:0000313" key="4">
    <source>
        <dbReference type="EMBL" id="OQS04998.1"/>
    </source>
</evidence>
<dbReference type="Proteomes" id="UP000243217">
    <property type="component" value="Unassembled WGS sequence"/>
</dbReference>
<organism evidence="4 5">
    <name type="scientific">Thraustotheca clavata</name>
    <dbReference type="NCBI Taxonomy" id="74557"/>
    <lineage>
        <taxon>Eukaryota</taxon>
        <taxon>Sar</taxon>
        <taxon>Stramenopiles</taxon>
        <taxon>Oomycota</taxon>
        <taxon>Saprolegniomycetes</taxon>
        <taxon>Saprolegniales</taxon>
        <taxon>Achlyaceae</taxon>
        <taxon>Thraustotheca</taxon>
    </lineage>
</organism>
<dbReference type="PANTHER" id="PTHR15454:SF56">
    <property type="entry name" value="PROTEIN PHOSPHATASE 1 REGULATORY SUBUNIT 7-RELATED"/>
    <property type="match status" value="1"/>
</dbReference>
<keyword evidence="1" id="KW-0433">Leucine-rich repeat</keyword>
<dbReference type="PROSITE" id="PS51450">
    <property type="entry name" value="LRR"/>
    <property type="match status" value="1"/>
</dbReference>
<keyword evidence="3" id="KW-0175">Coiled coil</keyword>
<dbReference type="GO" id="GO:0005737">
    <property type="term" value="C:cytoplasm"/>
    <property type="evidence" value="ECO:0007669"/>
    <property type="project" value="TreeGrafter"/>
</dbReference>
<dbReference type="InterPro" id="IPR032675">
    <property type="entry name" value="LRR_dom_sf"/>
</dbReference>
<feature type="coiled-coil region" evidence="3">
    <location>
        <begin position="280"/>
        <end position="371"/>
    </location>
</feature>
<gene>
    <name evidence="4" type="ORF">THRCLA_02813</name>
</gene>
<dbReference type="OrthoDB" id="7451790at2759"/>
<proteinExistence type="predicted"/>
<dbReference type="SUPFAM" id="SSF57997">
    <property type="entry name" value="Tropomyosin"/>
    <property type="match status" value="1"/>
</dbReference>
<dbReference type="SUPFAM" id="SSF52075">
    <property type="entry name" value="Outer arm dynein light chain 1"/>
    <property type="match status" value="1"/>
</dbReference>
<dbReference type="PANTHER" id="PTHR15454">
    <property type="entry name" value="NISCHARIN RELATED"/>
    <property type="match status" value="1"/>
</dbReference>